<organism evidence="2 3">
    <name type="scientific">Halanaerobacter jeridensis</name>
    <dbReference type="NCBI Taxonomy" id="706427"/>
    <lineage>
        <taxon>Bacteria</taxon>
        <taxon>Bacillati</taxon>
        <taxon>Bacillota</taxon>
        <taxon>Clostridia</taxon>
        <taxon>Halanaerobiales</taxon>
        <taxon>Halobacteroidaceae</taxon>
        <taxon>Halanaerobacter</taxon>
    </lineage>
</organism>
<evidence type="ECO:0000313" key="2">
    <source>
        <dbReference type="EMBL" id="MBM7557631.1"/>
    </source>
</evidence>
<dbReference type="AlphaFoldDB" id="A0A939BSY2"/>
<feature type="chain" id="PRO_5038712453" description="YD repeat-containing protein" evidence="1">
    <location>
        <begin position="23"/>
        <end position="522"/>
    </location>
</feature>
<gene>
    <name evidence="2" type="ORF">JOC47_002497</name>
</gene>
<dbReference type="Proteomes" id="UP000774000">
    <property type="component" value="Unassembled WGS sequence"/>
</dbReference>
<dbReference type="PROSITE" id="PS51257">
    <property type="entry name" value="PROKAR_LIPOPROTEIN"/>
    <property type="match status" value="1"/>
</dbReference>
<evidence type="ECO:0008006" key="4">
    <source>
        <dbReference type="Google" id="ProtNLM"/>
    </source>
</evidence>
<dbReference type="RefSeq" id="WP_204702381.1">
    <property type="nucleotide sequence ID" value="NZ_JAFBDQ010000015.1"/>
</dbReference>
<sequence length="522" mass="63307">MSQKKKLVILFLMLTLIFTVTACQENSKNTSTSNSFQNYDWEHNLKTPEDKEKLLSQVIENGEVIEDYKYDDEGKLTYMMKKDDYGVTTTSKFFYDQNDNLKKKVSSEEGNNEENKIVATYEYDNQGNVKKRLIKKEDKTGIAHKKVDIFNYDDQGRLIKREKYNLPDDLSKEKKIIEWEERKYDSEDRIIYRKLVNKNDYIDMEWRYKYNQYDKLIYKQILSHGKEKLLKKYTNEKDPKILVEKDIRNGSVYKYNEYQYNDEGKVVKEVDKANPDKVYVDIYSYNEKGLLKSDKQKLKGKVKHIINYYYDEDGNLIKKESNNYYHNTKMITKNKDNKTITKGYKNKKLYYIEKGFFDEKDRPIRWYRNNMEHNHMSIKEYKYNIKDDIEWKCKLNDEIICWYYIDIDKKNQKIKITKKNKTGEEMYSAYFKYMYSDSKVNFKLIKVLTNKNKLGERLEINETYWENSKRADFKKNNLSLYFGETKLINRSEDYYDKAGKKLFKNVNNKHEEKKVEYNYIYK</sequence>
<keyword evidence="3" id="KW-1185">Reference proteome</keyword>
<accession>A0A939BSY2</accession>
<evidence type="ECO:0000256" key="1">
    <source>
        <dbReference type="SAM" id="SignalP"/>
    </source>
</evidence>
<reference evidence="2" key="1">
    <citation type="submission" date="2021-01" db="EMBL/GenBank/DDBJ databases">
        <title>Genomic Encyclopedia of Type Strains, Phase IV (KMG-IV): sequencing the most valuable type-strain genomes for metagenomic binning, comparative biology and taxonomic classification.</title>
        <authorList>
            <person name="Goeker M."/>
        </authorList>
    </citation>
    <scope>NUCLEOTIDE SEQUENCE</scope>
    <source>
        <strain evidence="2">DSM 23230</strain>
    </source>
</reference>
<dbReference type="Gene3D" id="2.180.10.10">
    <property type="entry name" value="RHS repeat-associated core"/>
    <property type="match status" value="1"/>
</dbReference>
<keyword evidence="1" id="KW-0732">Signal</keyword>
<dbReference type="EMBL" id="JAFBDQ010000015">
    <property type="protein sequence ID" value="MBM7557631.1"/>
    <property type="molecule type" value="Genomic_DNA"/>
</dbReference>
<feature type="signal peptide" evidence="1">
    <location>
        <begin position="1"/>
        <end position="22"/>
    </location>
</feature>
<protein>
    <recommendedName>
        <fullName evidence="4">YD repeat-containing protein</fullName>
    </recommendedName>
</protein>
<name>A0A939BSY2_9FIRM</name>
<evidence type="ECO:0000313" key="3">
    <source>
        <dbReference type="Proteomes" id="UP000774000"/>
    </source>
</evidence>
<proteinExistence type="predicted"/>
<comment type="caution">
    <text evidence="2">The sequence shown here is derived from an EMBL/GenBank/DDBJ whole genome shotgun (WGS) entry which is preliminary data.</text>
</comment>